<dbReference type="PANTHER" id="PTHR31251:SF169">
    <property type="entry name" value="SQUAMOSA PROMOTER-BINDING-LIKE PROTEIN 8"/>
    <property type="match status" value="1"/>
</dbReference>
<evidence type="ECO:0000313" key="7">
    <source>
        <dbReference type="EMBL" id="EFN54620.1"/>
    </source>
</evidence>
<feature type="transmembrane region" description="Helical" evidence="5">
    <location>
        <begin position="1196"/>
        <end position="1220"/>
    </location>
</feature>
<feature type="compositionally biased region" description="Low complexity" evidence="4">
    <location>
        <begin position="248"/>
        <end position="288"/>
    </location>
</feature>
<accession>E1ZHK8</accession>
<keyword evidence="3" id="KW-0862">Zinc</keyword>
<evidence type="ECO:0000259" key="6">
    <source>
        <dbReference type="PROSITE" id="PS51141"/>
    </source>
</evidence>
<feature type="compositionally biased region" description="Low complexity" evidence="4">
    <location>
        <begin position="402"/>
        <end position="414"/>
    </location>
</feature>
<evidence type="ECO:0000256" key="2">
    <source>
        <dbReference type="ARBA" id="ARBA00022771"/>
    </source>
</evidence>
<gene>
    <name evidence="7" type="ORF">CHLNCDRAFT_58139</name>
</gene>
<feature type="compositionally biased region" description="Low complexity" evidence="4">
    <location>
        <begin position="220"/>
        <end position="229"/>
    </location>
</feature>
<dbReference type="PROSITE" id="PS51141">
    <property type="entry name" value="ZF_SBP"/>
    <property type="match status" value="1"/>
</dbReference>
<dbReference type="GO" id="GO:0003677">
    <property type="term" value="F:DNA binding"/>
    <property type="evidence" value="ECO:0007669"/>
    <property type="project" value="InterPro"/>
</dbReference>
<dbReference type="GO" id="GO:0008270">
    <property type="term" value="F:zinc ion binding"/>
    <property type="evidence" value="ECO:0007669"/>
    <property type="project" value="UniProtKB-KW"/>
</dbReference>
<dbReference type="Gene3D" id="4.10.1100.10">
    <property type="entry name" value="Transcription factor, SBP-box domain"/>
    <property type="match status" value="1"/>
</dbReference>
<sequence length="1223" mass="123614">MASAWLASEFDWDPHALIAHPVPPSGHLPASPSQGAHSPAAHQVSLPSAAATATDLSNGSATEQAPGTAGSPPPRIEPSGGGKGRRRRGAAAVCQVEGCGANIEGGKPFYRLQRICEMHARSLAVTDASGRALRFCQQCTRMHSVSDFEGAKRSCVASLKRRAERKQAQQAERREEAAVDPTAGKGARRKGGRGLAAGDAAAPGAATLSGSSGGGGGGSSDSRTTSGAAPPRSQHSGGSGSGGGFPDGGSLNQPQQPQPPLQQHQQHQQLLSPPPASLAAFSPGAAGPQLPAETSPAASLSALRLQQGAAAAQPWQGHLPAVGAAPPAPQLVALPPPQQLGLGLGLQQVQAQQGPGQQASLNALLTQHNLLAPGNYHHLPAAHELQAQQLLVPGAGLPPQPVAAQPQHQQHFAPAPAPAPGPRFFAPAAPAGGQPGGAMLAPARTHDMVMCEAPSMPTLSPAELDMLLVLPGPARTMDPDDMASALLARTDAASCSQAAGPLPAGMPPVSLPATSSGAAYGGQGAFGAMPSGPHARGGPHGQPGLAPQLAAWPAAGEAADMLHAAAAPQLAQLPAAAGMPGDFAVVRISFKMYGLHPDQLPPQLRQELQHALLAAPTVLSGAVRAGCSHLTVNLLATSAEAAALQQPSGPAAALARLLHGWQQQQQQQQGQGGEPQGRTWRLPAGLPLLRVVAQVESGGGAVLLAPVAEGRLVPGAAVLCAVGPSSSSALHQRLELSLSPATPAATTVGQAGGRFQLRCADWQELALGAEPVAARRMLHCRSRGRHATVALLRPGGGAAAAERVAARTNGRVADVDEAGAAAEAEQQEEDSEEEPEEEFESEGEEEEEEVQQLLLQQGAAEAWVPAAQRQWGLYELELASGPFLGGSVPVLVLPDELAGAAAELQQLQHGEQAGRVLRLVSMVLEHEERQREAAEAAARGPAAAAAARAALAAAYPPAALERLAGAARALCALCVRCRWPALLRRMLPAAAAASDAAAAVAAMDAMLPPVGLLGTAAAAGQAATLWALADHAVALGHSWQLACSSSGLTPLHLAAALGRGLSGDAASALVAALGPAAAAGCWRGARAGGWTPRQVATAAGCAALLDLLSAGEEAAGEAAGAGSSGGDALKPWKQKQQQQLAEEEQQLLQQRLEGEPGKKAAAGSAAARRASERAAGRLTLTAAELHACRQRPLHPAVLLGVVGGAVCIVFGLAAALRLGLYDD</sequence>
<keyword evidence="1" id="KW-0479">Metal-binding</keyword>
<keyword evidence="8" id="KW-1185">Reference proteome</keyword>
<dbReference type="InterPro" id="IPR004333">
    <property type="entry name" value="SBP_dom"/>
</dbReference>
<dbReference type="InParanoid" id="E1ZHK8"/>
<dbReference type="InterPro" id="IPR044817">
    <property type="entry name" value="SBP-like"/>
</dbReference>
<feature type="region of interest" description="Disordered" evidence="4">
    <location>
        <begin position="818"/>
        <end position="848"/>
    </location>
</feature>
<proteinExistence type="predicted"/>
<name>E1ZHK8_CHLVA</name>
<evidence type="ECO:0000256" key="1">
    <source>
        <dbReference type="ARBA" id="ARBA00022723"/>
    </source>
</evidence>
<keyword evidence="5" id="KW-0472">Membrane</keyword>
<dbReference type="RefSeq" id="XP_005846722.1">
    <property type="nucleotide sequence ID" value="XM_005846660.1"/>
</dbReference>
<feature type="compositionally biased region" description="Low complexity" evidence="4">
    <location>
        <begin position="196"/>
        <end position="210"/>
    </location>
</feature>
<evidence type="ECO:0000256" key="3">
    <source>
        <dbReference type="ARBA" id="ARBA00022833"/>
    </source>
</evidence>
<organism evidence="8">
    <name type="scientific">Chlorella variabilis</name>
    <name type="common">Green alga</name>
    <dbReference type="NCBI Taxonomy" id="554065"/>
    <lineage>
        <taxon>Eukaryota</taxon>
        <taxon>Viridiplantae</taxon>
        <taxon>Chlorophyta</taxon>
        <taxon>core chlorophytes</taxon>
        <taxon>Trebouxiophyceae</taxon>
        <taxon>Chlorellales</taxon>
        <taxon>Chlorellaceae</taxon>
        <taxon>Chlorella clade</taxon>
        <taxon>Chlorella</taxon>
    </lineage>
</organism>
<feature type="region of interest" description="Disordered" evidence="4">
    <location>
        <begin position="396"/>
        <end position="422"/>
    </location>
</feature>
<evidence type="ECO:0000313" key="8">
    <source>
        <dbReference type="Proteomes" id="UP000008141"/>
    </source>
</evidence>
<feature type="compositionally biased region" description="Polar residues" evidence="4">
    <location>
        <begin position="54"/>
        <end position="65"/>
    </location>
</feature>
<feature type="compositionally biased region" description="Gly residues" evidence="4">
    <location>
        <begin position="237"/>
        <end position="247"/>
    </location>
</feature>
<protein>
    <recommendedName>
        <fullName evidence="6">SBP-type domain-containing protein</fullName>
    </recommendedName>
</protein>
<dbReference type="KEGG" id="cvr:CHLNCDRAFT_58139"/>
<reference evidence="7 8" key="1">
    <citation type="journal article" date="2010" name="Plant Cell">
        <title>The Chlorella variabilis NC64A genome reveals adaptation to photosymbiosis, coevolution with viruses, and cryptic sex.</title>
        <authorList>
            <person name="Blanc G."/>
            <person name="Duncan G."/>
            <person name="Agarkova I."/>
            <person name="Borodovsky M."/>
            <person name="Gurnon J."/>
            <person name="Kuo A."/>
            <person name="Lindquist E."/>
            <person name="Lucas S."/>
            <person name="Pangilinan J."/>
            <person name="Polle J."/>
            <person name="Salamov A."/>
            <person name="Terry A."/>
            <person name="Yamada T."/>
            <person name="Dunigan D.D."/>
            <person name="Grigoriev I.V."/>
            <person name="Claverie J.M."/>
            <person name="Van Etten J.L."/>
        </authorList>
    </citation>
    <scope>NUCLEOTIDE SEQUENCE [LARGE SCALE GENOMIC DNA]</scope>
    <source>
        <strain evidence="7 8">NC64A</strain>
    </source>
</reference>
<dbReference type="SUPFAM" id="SSF103612">
    <property type="entry name" value="SBT domain"/>
    <property type="match status" value="1"/>
</dbReference>
<dbReference type="EMBL" id="GL433847">
    <property type="protein sequence ID" value="EFN54620.1"/>
    <property type="molecule type" value="Genomic_DNA"/>
</dbReference>
<dbReference type="GeneID" id="17353947"/>
<feature type="compositionally biased region" description="Basic and acidic residues" evidence="4">
    <location>
        <begin position="166"/>
        <end position="177"/>
    </location>
</feature>
<dbReference type="Pfam" id="PF03110">
    <property type="entry name" value="SBP"/>
    <property type="match status" value="1"/>
</dbReference>
<dbReference type="AlphaFoldDB" id="E1ZHK8"/>
<keyword evidence="2" id="KW-0863">Zinc-finger</keyword>
<dbReference type="InterPro" id="IPR036893">
    <property type="entry name" value="SBP_sf"/>
</dbReference>
<dbReference type="Proteomes" id="UP000008141">
    <property type="component" value="Unassembled WGS sequence"/>
</dbReference>
<evidence type="ECO:0000256" key="5">
    <source>
        <dbReference type="SAM" id="Phobius"/>
    </source>
</evidence>
<feature type="region of interest" description="Disordered" evidence="4">
    <location>
        <begin position="166"/>
        <end position="297"/>
    </location>
</feature>
<dbReference type="OrthoDB" id="514967at2759"/>
<dbReference type="PANTHER" id="PTHR31251">
    <property type="entry name" value="SQUAMOSA PROMOTER-BINDING-LIKE PROTEIN 4"/>
    <property type="match status" value="1"/>
</dbReference>
<feature type="domain" description="SBP-type" evidence="6">
    <location>
        <begin position="91"/>
        <end position="169"/>
    </location>
</feature>
<feature type="compositionally biased region" description="Acidic residues" evidence="4">
    <location>
        <begin position="825"/>
        <end position="848"/>
    </location>
</feature>
<evidence type="ECO:0000256" key="4">
    <source>
        <dbReference type="SAM" id="MobiDB-lite"/>
    </source>
</evidence>
<dbReference type="GO" id="GO:0005634">
    <property type="term" value="C:nucleus"/>
    <property type="evidence" value="ECO:0007669"/>
    <property type="project" value="InterPro"/>
</dbReference>
<keyword evidence="5" id="KW-1133">Transmembrane helix</keyword>
<keyword evidence="5" id="KW-0812">Transmembrane</keyword>
<feature type="region of interest" description="Disordered" evidence="4">
    <location>
        <begin position="23"/>
        <end position="87"/>
    </location>
</feature>